<reference evidence="2 3" key="1">
    <citation type="submission" date="2016-12" db="EMBL/GenBank/DDBJ databases">
        <title>The genomes of Aspergillus section Nigri reveals drivers in fungal speciation.</title>
        <authorList>
            <consortium name="DOE Joint Genome Institute"/>
            <person name="Vesth T.C."/>
            <person name="Nybo J."/>
            <person name="Theobald S."/>
            <person name="Brandl J."/>
            <person name="Frisvad J.C."/>
            <person name="Nielsen K.F."/>
            <person name="Lyhne E.K."/>
            <person name="Kogle M.E."/>
            <person name="Kuo A."/>
            <person name="Riley R."/>
            <person name="Clum A."/>
            <person name="Nolan M."/>
            <person name="Lipzen A."/>
            <person name="Salamov A."/>
            <person name="Henrissat B."/>
            <person name="Wiebenga A."/>
            <person name="De Vries R.P."/>
            <person name="Grigoriev I.V."/>
            <person name="Mortensen U.H."/>
            <person name="Andersen M.R."/>
            <person name="Baker S.E."/>
        </authorList>
    </citation>
    <scope>NUCLEOTIDE SEQUENCE [LARGE SCALE GENOMIC DNA]</scope>
    <source>
        <strain evidence="2 3">CBS 115572</strain>
    </source>
</reference>
<name>A0A317W5K2_9EURO</name>
<dbReference type="InterPro" id="IPR032675">
    <property type="entry name" value="LRR_dom_sf"/>
</dbReference>
<dbReference type="SUPFAM" id="SSF52047">
    <property type="entry name" value="RNI-like"/>
    <property type="match status" value="1"/>
</dbReference>
<accession>A0A317W5K2</accession>
<evidence type="ECO:0000259" key="1">
    <source>
        <dbReference type="PROSITE" id="PS50181"/>
    </source>
</evidence>
<gene>
    <name evidence="2" type="ORF">BO94DRAFT_603097</name>
</gene>
<dbReference type="PROSITE" id="PS00018">
    <property type="entry name" value="EF_HAND_1"/>
    <property type="match status" value="1"/>
</dbReference>
<evidence type="ECO:0000313" key="3">
    <source>
        <dbReference type="Proteomes" id="UP000246702"/>
    </source>
</evidence>
<dbReference type="PROSITE" id="PS50181">
    <property type="entry name" value="FBOX"/>
    <property type="match status" value="1"/>
</dbReference>
<dbReference type="InterPro" id="IPR018247">
    <property type="entry name" value="EF_Hand_1_Ca_BS"/>
</dbReference>
<feature type="domain" description="F-box" evidence="1">
    <location>
        <begin position="57"/>
        <end position="109"/>
    </location>
</feature>
<dbReference type="Proteomes" id="UP000246702">
    <property type="component" value="Unassembled WGS sequence"/>
</dbReference>
<sequence>MSSRRHRLLPEPFYRIVDDLDEIDLRSLRLISREANRRGRRRPFKPHRRLRVQYGPSSGFNKLPVELLYMVVNLLEDRDMISLQRVSKRMTSVTYERSCLIFDRCLRTIRTDLSSSSIAQIQYLASHPVFHHIPQALQIVPPFGPLPNIERSSSFNEIESPASIPTLKILKQLLQYSLPNCKSFELCLDSNENDHLSTDDVVQILFHLFAETERSPEQLTLYSQSSPSPETSPQDLRSLYRITAHPDISRAWTNLHTLTISEPYFQHLCWSLEFIFPLILEHAPRLERLIIIGSNTKDYNSVNALTAINKAIPMCGLKHIEIRNWEFRDHGFHDWLSANGHQLTSLTFSECATEPYQGWHDMLGDVQSYCTALESITLDNIKDSTRESRYYRTYKGTGMMAKLEELKIELRAWDPEPLAPLILY</sequence>
<comment type="caution">
    <text evidence="2">The sequence shown here is derived from an EMBL/GenBank/DDBJ whole genome shotgun (WGS) entry which is preliminary data.</text>
</comment>
<organism evidence="2 3">
    <name type="scientific">Aspergillus sclerotioniger CBS 115572</name>
    <dbReference type="NCBI Taxonomy" id="1450535"/>
    <lineage>
        <taxon>Eukaryota</taxon>
        <taxon>Fungi</taxon>
        <taxon>Dikarya</taxon>
        <taxon>Ascomycota</taxon>
        <taxon>Pezizomycotina</taxon>
        <taxon>Eurotiomycetes</taxon>
        <taxon>Eurotiomycetidae</taxon>
        <taxon>Eurotiales</taxon>
        <taxon>Aspergillaceae</taxon>
        <taxon>Aspergillus</taxon>
        <taxon>Aspergillus subgen. Circumdati</taxon>
    </lineage>
</organism>
<proteinExistence type="predicted"/>
<dbReference type="EMBL" id="MSFK01000023">
    <property type="protein sequence ID" value="PWY79430.1"/>
    <property type="molecule type" value="Genomic_DNA"/>
</dbReference>
<dbReference type="AlphaFoldDB" id="A0A317W5K2"/>
<evidence type="ECO:0000313" key="2">
    <source>
        <dbReference type="EMBL" id="PWY79430.1"/>
    </source>
</evidence>
<dbReference type="SUPFAM" id="SSF81383">
    <property type="entry name" value="F-box domain"/>
    <property type="match status" value="1"/>
</dbReference>
<dbReference type="RefSeq" id="XP_025465002.1">
    <property type="nucleotide sequence ID" value="XM_025616435.1"/>
</dbReference>
<dbReference type="InterPro" id="IPR001810">
    <property type="entry name" value="F-box_dom"/>
</dbReference>
<protein>
    <recommendedName>
        <fullName evidence="1">F-box domain-containing protein</fullName>
    </recommendedName>
</protein>
<dbReference type="Gene3D" id="3.80.10.10">
    <property type="entry name" value="Ribonuclease Inhibitor"/>
    <property type="match status" value="1"/>
</dbReference>
<dbReference type="InterPro" id="IPR036047">
    <property type="entry name" value="F-box-like_dom_sf"/>
</dbReference>
<keyword evidence="3" id="KW-1185">Reference proteome</keyword>
<dbReference type="GeneID" id="37118578"/>
<dbReference type="OrthoDB" id="5279008at2759"/>